<protein>
    <submittedName>
        <fullName evidence="3">Uncharacterized protein</fullName>
    </submittedName>
</protein>
<evidence type="ECO:0000313" key="3">
    <source>
        <dbReference type="EMBL" id="KAK4185316.1"/>
    </source>
</evidence>
<evidence type="ECO:0000256" key="1">
    <source>
        <dbReference type="SAM" id="MobiDB-lite"/>
    </source>
</evidence>
<evidence type="ECO:0000313" key="4">
    <source>
        <dbReference type="Proteomes" id="UP001302126"/>
    </source>
</evidence>
<name>A0AAN7AE86_9PEZI</name>
<keyword evidence="2" id="KW-0732">Signal</keyword>
<proteinExistence type="predicted"/>
<feature type="compositionally biased region" description="Low complexity" evidence="1">
    <location>
        <begin position="167"/>
        <end position="191"/>
    </location>
</feature>
<sequence>MHLLSLFPFWISTILAATLESPFPVSDCSRGVGFITCPNQPGCCFGGSICCGGGCCGLTSWCVNVGLPNEGCCPLSDPTSCGAAVPSYSLPACPVGPKPDKLCSTADDTWYCDYRATCGPRRGQCFNIFNQCTTPSAGGPVPTSSVGGSGGSGGSSDSIGGVGGESTSGSGTAPGPAASGSGSGSGADSASVTDHSARLLSVMGAGMVVVALVVVI</sequence>
<gene>
    <name evidence="3" type="ORF">QBC35DRAFT_476469</name>
</gene>
<feature type="signal peptide" evidence="2">
    <location>
        <begin position="1"/>
        <end position="16"/>
    </location>
</feature>
<keyword evidence="4" id="KW-1185">Reference proteome</keyword>
<dbReference type="AlphaFoldDB" id="A0AAN7AE86"/>
<organism evidence="3 4">
    <name type="scientific">Podospora australis</name>
    <dbReference type="NCBI Taxonomy" id="1536484"/>
    <lineage>
        <taxon>Eukaryota</taxon>
        <taxon>Fungi</taxon>
        <taxon>Dikarya</taxon>
        <taxon>Ascomycota</taxon>
        <taxon>Pezizomycotina</taxon>
        <taxon>Sordariomycetes</taxon>
        <taxon>Sordariomycetidae</taxon>
        <taxon>Sordariales</taxon>
        <taxon>Podosporaceae</taxon>
        <taxon>Podospora</taxon>
    </lineage>
</organism>
<feature type="compositionally biased region" description="Gly residues" evidence="1">
    <location>
        <begin position="147"/>
        <end position="166"/>
    </location>
</feature>
<dbReference type="EMBL" id="MU864454">
    <property type="protein sequence ID" value="KAK4185316.1"/>
    <property type="molecule type" value="Genomic_DNA"/>
</dbReference>
<dbReference type="Proteomes" id="UP001302126">
    <property type="component" value="Unassembled WGS sequence"/>
</dbReference>
<comment type="caution">
    <text evidence="3">The sequence shown here is derived from an EMBL/GenBank/DDBJ whole genome shotgun (WGS) entry which is preliminary data.</text>
</comment>
<reference evidence="3" key="2">
    <citation type="submission" date="2023-05" db="EMBL/GenBank/DDBJ databases">
        <authorList>
            <consortium name="Lawrence Berkeley National Laboratory"/>
            <person name="Steindorff A."/>
            <person name="Hensen N."/>
            <person name="Bonometti L."/>
            <person name="Westerberg I."/>
            <person name="Brannstrom I.O."/>
            <person name="Guillou S."/>
            <person name="Cros-Aarteil S."/>
            <person name="Calhoun S."/>
            <person name="Haridas S."/>
            <person name="Kuo A."/>
            <person name="Mondo S."/>
            <person name="Pangilinan J."/>
            <person name="Riley R."/>
            <person name="Labutti K."/>
            <person name="Andreopoulos B."/>
            <person name="Lipzen A."/>
            <person name="Chen C."/>
            <person name="Yanf M."/>
            <person name="Daum C."/>
            <person name="Ng V."/>
            <person name="Clum A."/>
            <person name="Ohm R."/>
            <person name="Martin F."/>
            <person name="Silar P."/>
            <person name="Natvig D."/>
            <person name="Lalanne C."/>
            <person name="Gautier V."/>
            <person name="Ament-Velasquez S.L."/>
            <person name="Kruys A."/>
            <person name="Hutchinson M.I."/>
            <person name="Powell A.J."/>
            <person name="Barry K."/>
            <person name="Miller A.N."/>
            <person name="Grigoriev I.V."/>
            <person name="Debuchy R."/>
            <person name="Gladieux P."/>
            <person name="Thoren M.H."/>
            <person name="Johannesson H."/>
        </authorList>
    </citation>
    <scope>NUCLEOTIDE SEQUENCE</scope>
    <source>
        <strain evidence="3">PSN309</strain>
    </source>
</reference>
<reference evidence="3" key="1">
    <citation type="journal article" date="2023" name="Mol. Phylogenet. Evol.">
        <title>Genome-scale phylogeny and comparative genomics of the fungal order Sordariales.</title>
        <authorList>
            <person name="Hensen N."/>
            <person name="Bonometti L."/>
            <person name="Westerberg I."/>
            <person name="Brannstrom I.O."/>
            <person name="Guillou S."/>
            <person name="Cros-Aarteil S."/>
            <person name="Calhoun S."/>
            <person name="Haridas S."/>
            <person name="Kuo A."/>
            <person name="Mondo S."/>
            <person name="Pangilinan J."/>
            <person name="Riley R."/>
            <person name="LaButti K."/>
            <person name="Andreopoulos B."/>
            <person name="Lipzen A."/>
            <person name="Chen C."/>
            <person name="Yan M."/>
            <person name="Daum C."/>
            <person name="Ng V."/>
            <person name="Clum A."/>
            <person name="Steindorff A."/>
            <person name="Ohm R.A."/>
            <person name="Martin F."/>
            <person name="Silar P."/>
            <person name="Natvig D.O."/>
            <person name="Lalanne C."/>
            <person name="Gautier V."/>
            <person name="Ament-Velasquez S.L."/>
            <person name="Kruys A."/>
            <person name="Hutchinson M.I."/>
            <person name="Powell A.J."/>
            <person name="Barry K."/>
            <person name="Miller A.N."/>
            <person name="Grigoriev I.V."/>
            <person name="Debuchy R."/>
            <person name="Gladieux P."/>
            <person name="Hiltunen Thoren M."/>
            <person name="Johannesson H."/>
        </authorList>
    </citation>
    <scope>NUCLEOTIDE SEQUENCE</scope>
    <source>
        <strain evidence="3">PSN309</strain>
    </source>
</reference>
<accession>A0AAN7AE86</accession>
<feature type="region of interest" description="Disordered" evidence="1">
    <location>
        <begin position="138"/>
        <end position="191"/>
    </location>
</feature>
<evidence type="ECO:0000256" key="2">
    <source>
        <dbReference type="SAM" id="SignalP"/>
    </source>
</evidence>
<feature type="chain" id="PRO_5042924784" evidence="2">
    <location>
        <begin position="17"/>
        <end position="216"/>
    </location>
</feature>